<reference evidence="2" key="1">
    <citation type="journal article" date="2014" name="Front. Microbiol.">
        <title>High frequency of phylogenetically diverse reductive dehalogenase-homologous genes in deep subseafloor sedimentary metagenomes.</title>
        <authorList>
            <person name="Kawai M."/>
            <person name="Futagami T."/>
            <person name="Toyoda A."/>
            <person name="Takaki Y."/>
            <person name="Nishi S."/>
            <person name="Hori S."/>
            <person name="Arai W."/>
            <person name="Tsubouchi T."/>
            <person name="Morono Y."/>
            <person name="Uchiyama I."/>
            <person name="Ito T."/>
            <person name="Fujiyama A."/>
            <person name="Inagaki F."/>
            <person name="Takami H."/>
        </authorList>
    </citation>
    <scope>NUCLEOTIDE SEQUENCE</scope>
    <source>
        <strain evidence="2">Expedition CK06-06</strain>
    </source>
</reference>
<dbReference type="InterPro" id="IPR050378">
    <property type="entry name" value="Metallo-dep_Hydrolases_sf"/>
</dbReference>
<dbReference type="GO" id="GO:0016812">
    <property type="term" value="F:hydrolase activity, acting on carbon-nitrogen (but not peptide) bonds, in cyclic amides"/>
    <property type="evidence" value="ECO:0007669"/>
    <property type="project" value="TreeGrafter"/>
</dbReference>
<dbReference type="GO" id="GO:0005829">
    <property type="term" value="C:cytosol"/>
    <property type="evidence" value="ECO:0007669"/>
    <property type="project" value="TreeGrafter"/>
</dbReference>
<protein>
    <submittedName>
        <fullName evidence="2">Uncharacterized protein</fullName>
    </submittedName>
</protein>
<gene>
    <name evidence="2" type="ORF">S01H4_25107</name>
</gene>
<dbReference type="FunFam" id="3.20.20.140:FF:000174">
    <property type="entry name" value="Dihydropyrimidinase-related protein 2"/>
    <property type="match status" value="1"/>
</dbReference>
<sequence length="287" mass="31711">SADDFENGTKAAACGGITTLIDFAIQAKGHSIMDAVEARRAEADPNVCIDYGLHAAITDWNEKTQAEIKQVIDYGIPTFKMFMIYKNEGWMADDGMLFNALEETAKHGGHIGVHAESVDVLDMLIERYAKEKEKWGAYGHTLSRPDYTEEEAILRALKWAEITGGQLYIVHMSTGAGADAVHAAKERGVNVYAETCPQYLLLDDEVFKGENGHLYATCPQVKKPHDSERLWKGLLNGDVQIIATDTCTFDTKQKAAWNGDFRKIPFGMPGVETMVPLMYTEGVGKRG</sequence>
<dbReference type="Gene3D" id="3.20.20.140">
    <property type="entry name" value="Metal-dependent hydrolases"/>
    <property type="match status" value="1"/>
</dbReference>
<feature type="non-terminal residue" evidence="2">
    <location>
        <position position="1"/>
    </location>
</feature>
<feature type="non-terminal residue" evidence="2">
    <location>
        <position position="287"/>
    </location>
</feature>
<dbReference type="PANTHER" id="PTHR11647:SF1">
    <property type="entry name" value="COLLAPSIN RESPONSE MEDIATOR PROTEIN"/>
    <property type="match status" value="1"/>
</dbReference>
<name>X1BZ22_9ZZZZ</name>
<dbReference type="PANTHER" id="PTHR11647">
    <property type="entry name" value="HYDRANTOINASE/DIHYDROPYRIMIDINASE FAMILY MEMBER"/>
    <property type="match status" value="1"/>
</dbReference>
<accession>X1BZ22</accession>
<comment type="similarity">
    <text evidence="1">Belongs to the metallo-dependent hydrolases superfamily. Hydantoinase/dihydropyrimidinase family.</text>
</comment>
<organism evidence="2">
    <name type="scientific">marine sediment metagenome</name>
    <dbReference type="NCBI Taxonomy" id="412755"/>
    <lineage>
        <taxon>unclassified sequences</taxon>
        <taxon>metagenomes</taxon>
        <taxon>ecological metagenomes</taxon>
    </lineage>
</organism>
<dbReference type="EMBL" id="BART01011901">
    <property type="protein sequence ID" value="GAG89438.1"/>
    <property type="molecule type" value="Genomic_DNA"/>
</dbReference>
<evidence type="ECO:0000256" key="1">
    <source>
        <dbReference type="ARBA" id="ARBA00008829"/>
    </source>
</evidence>
<comment type="caution">
    <text evidence="2">The sequence shown here is derived from an EMBL/GenBank/DDBJ whole genome shotgun (WGS) entry which is preliminary data.</text>
</comment>
<dbReference type="InterPro" id="IPR032466">
    <property type="entry name" value="Metal_Hydrolase"/>
</dbReference>
<proteinExistence type="inferred from homology"/>
<evidence type="ECO:0000313" key="2">
    <source>
        <dbReference type="EMBL" id="GAG89438.1"/>
    </source>
</evidence>
<dbReference type="SUPFAM" id="SSF51556">
    <property type="entry name" value="Metallo-dependent hydrolases"/>
    <property type="match status" value="1"/>
</dbReference>
<dbReference type="AlphaFoldDB" id="X1BZ22"/>